<dbReference type="InterPro" id="IPR029903">
    <property type="entry name" value="RmlD-like-bd"/>
</dbReference>
<evidence type="ECO:0000256" key="1">
    <source>
        <dbReference type="ARBA" id="ARBA00004781"/>
    </source>
</evidence>
<dbReference type="PANTHER" id="PTHR10491:SF4">
    <property type="entry name" value="METHIONINE ADENOSYLTRANSFERASE 2 SUBUNIT BETA"/>
    <property type="match status" value="1"/>
</dbReference>
<protein>
    <recommendedName>
        <fullName evidence="4 6">dTDP-4-dehydrorhamnose reductase</fullName>
        <ecNumber evidence="3 6">1.1.1.133</ecNumber>
    </recommendedName>
</protein>
<keyword evidence="6" id="KW-0521">NADP</keyword>
<evidence type="ECO:0000256" key="5">
    <source>
        <dbReference type="ARBA" id="ARBA00048200"/>
    </source>
</evidence>
<keyword evidence="6" id="KW-0560">Oxidoreductase</keyword>
<comment type="pathway">
    <text evidence="1 6">Carbohydrate biosynthesis; dTDP-L-rhamnose biosynthesis.</text>
</comment>
<feature type="domain" description="RmlD-like substrate binding" evidence="7">
    <location>
        <begin position="10"/>
        <end position="288"/>
    </location>
</feature>
<comment type="similarity">
    <text evidence="2 6">Belongs to the dTDP-4-dehydrorhamnose reductase family.</text>
</comment>
<evidence type="ECO:0000313" key="9">
    <source>
        <dbReference type="Proteomes" id="UP000199608"/>
    </source>
</evidence>
<reference evidence="9" key="1">
    <citation type="submission" date="2016-10" db="EMBL/GenBank/DDBJ databases">
        <authorList>
            <person name="Varghese N."/>
            <person name="Submissions S."/>
        </authorList>
    </citation>
    <scope>NUCLEOTIDE SEQUENCE [LARGE SCALE GENOMIC DNA]</scope>
    <source>
        <strain evidence="9">DSM 3384</strain>
    </source>
</reference>
<dbReference type="Pfam" id="PF04321">
    <property type="entry name" value="RmlD_sub_bind"/>
    <property type="match status" value="1"/>
</dbReference>
<comment type="catalytic activity">
    <reaction evidence="5">
        <text>dTDP-beta-L-rhamnose + NADP(+) = dTDP-4-dehydro-beta-L-rhamnose + NADPH + H(+)</text>
        <dbReference type="Rhea" id="RHEA:21796"/>
        <dbReference type="ChEBI" id="CHEBI:15378"/>
        <dbReference type="ChEBI" id="CHEBI:57510"/>
        <dbReference type="ChEBI" id="CHEBI:57783"/>
        <dbReference type="ChEBI" id="CHEBI:58349"/>
        <dbReference type="ChEBI" id="CHEBI:62830"/>
        <dbReference type="EC" id="1.1.1.133"/>
    </reaction>
</comment>
<keyword evidence="9" id="KW-1185">Reference proteome</keyword>
<organism evidence="8 9">
    <name type="scientific">Desulfobacula phenolica</name>
    <dbReference type="NCBI Taxonomy" id="90732"/>
    <lineage>
        <taxon>Bacteria</taxon>
        <taxon>Pseudomonadati</taxon>
        <taxon>Thermodesulfobacteriota</taxon>
        <taxon>Desulfobacteria</taxon>
        <taxon>Desulfobacterales</taxon>
        <taxon>Desulfobacteraceae</taxon>
        <taxon>Desulfobacula</taxon>
    </lineage>
</organism>
<dbReference type="InterPro" id="IPR036291">
    <property type="entry name" value="NAD(P)-bd_dom_sf"/>
</dbReference>
<evidence type="ECO:0000313" key="8">
    <source>
        <dbReference type="EMBL" id="SDT85606.1"/>
    </source>
</evidence>
<evidence type="ECO:0000256" key="3">
    <source>
        <dbReference type="ARBA" id="ARBA00012929"/>
    </source>
</evidence>
<comment type="function">
    <text evidence="6">Catalyzes the reduction of dTDP-6-deoxy-L-lyxo-4-hexulose to yield dTDP-L-rhamnose.</text>
</comment>
<dbReference type="Proteomes" id="UP000199608">
    <property type="component" value="Unassembled WGS sequence"/>
</dbReference>
<sequence>MAAQSRQIYLIVGGDSMIGRHLYERLKRTGKQVLYTTRRKREQKNNSIYLDLEENPVSWVPPEGIKTAFFCAAQTSTIFCEQNMDTSRKINVVNTIKIIEKLSQKKIPVIFLSSNQVFDGVFPYPDETFPTSPKTVYGYQKLQVEEYLKNIPFKHSIVRVTKIIHPKYPLFNNWVSSLKQEIPISPFYDSFFSPVAIDYFVTVLLKLAEVKEGGTWHVSGNKDLSYYEAALIIAKTIGADPNLVKQGKAEDKIKDFYHTQSTVLKCNRVESRFGIKPPEVGKIIEKIVKYKKV</sequence>
<gene>
    <name evidence="8" type="ORF">SAMN04487931_10258</name>
</gene>
<evidence type="ECO:0000256" key="6">
    <source>
        <dbReference type="RuleBase" id="RU364082"/>
    </source>
</evidence>
<dbReference type="EC" id="1.1.1.133" evidence="3 6"/>
<proteinExistence type="inferred from homology"/>
<dbReference type="EMBL" id="FNLL01000002">
    <property type="protein sequence ID" value="SDT85606.1"/>
    <property type="molecule type" value="Genomic_DNA"/>
</dbReference>
<evidence type="ECO:0000256" key="2">
    <source>
        <dbReference type="ARBA" id="ARBA00010944"/>
    </source>
</evidence>
<name>A0A1H2DS16_9BACT</name>
<dbReference type="SUPFAM" id="SSF51735">
    <property type="entry name" value="NAD(P)-binding Rossmann-fold domains"/>
    <property type="match status" value="1"/>
</dbReference>
<dbReference type="GO" id="GO:0008831">
    <property type="term" value="F:dTDP-4-dehydrorhamnose reductase activity"/>
    <property type="evidence" value="ECO:0007669"/>
    <property type="project" value="UniProtKB-EC"/>
</dbReference>
<dbReference type="PANTHER" id="PTHR10491">
    <property type="entry name" value="DTDP-4-DEHYDRORHAMNOSE REDUCTASE"/>
    <property type="match status" value="1"/>
</dbReference>
<dbReference type="AlphaFoldDB" id="A0A1H2DS16"/>
<evidence type="ECO:0000259" key="7">
    <source>
        <dbReference type="Pfam" id="PF04321"/>
    </source>
</evidence>
<evidence type="ECO:0000256" key="4">
    <source>
        <dbReference type="ARBA" id="ARBA00017099"/>
    </source>
</evidence>
<accession>A0A1H2DS16</accession>
<dbReference type="Gene3D" id="3.40.50.720">
    <property type="entry name" value="NAD(P)-binding Rossmann-like Domain"/>
    <property type="match status" value="1"/>
</dbReference>
<dbReference type="InterPro" id="IPR005913">
    <property type="entry name" value="dTDP_dehydrorham_reduct"/>
</dbReference>
<dbReference type="RefSeq" id="WP_092230192.1">
    <property type="nucleotide sequence ID" value="NZ_FNLL01000002.1"/>
</dbReference>